<keyword evidence="3" id="KW-1185">Reference proteome</keyword>
<comment type="caution">
    <text evidence="2">The sequence shown here is derived from an EMBL/GenBank/DDBJ whole genome shotgun (WGS) entry which is preliminary data.</text>
</comment>
<reference evidence="2" key="2">
    <citation type="submission" date="2023-06" db="EMBL/GenBank/DDBJ databases">
        <authorList>
            <person name="Ma L."/>
            <person name="Liu K.-W."/>
            <person name="Li Z."/>
            <person name="Hsiao Y.-Y."/>
            <person name="Qi Y."/>
            <person name="Fu T."/>
            <person name="Tang G."/>
            <person name="Zhang D."/>
            <person name="Sun W.-H."/>
            <person name="Liu D.-K."/>
            <person name="Li Y."/>
            <person name="Chen G.-Z."/>
            <person name="Liu X.-D."/>
            <person name="Liao X.-Y."/>
            <person name="Jiang Y.-T."/>
            <person name="Yu X."/>
            <person name="Hao Y."/>
            <person name="Huang J."/>
            <person name="Zhao X.-W."/>
            <person name="Ke S."/>
            <person name="Chen Y.-Y."/>
            <person name="Wu W.-L."/>
            <person name="Hsu J.-L."/>
            <person name="Lin Y.-F."/>
            <person name="Huang M.-D."/>
            <person name="Li C.-Y."/>
            <person name="Huang L."/>
            <person name="Wang Z.-W."/>
            <person name="Zhao X."/>
            <person name="Zhong W.-Y."/>
            <person name="Peng D.-H."/>
            <person name="Ahmad S."/>
            <person name="Lan S."/>
            <person name="Zhang J.-S."/>
            <person name="Tsai W.-C."/>
            <person name="Van De Peer Y."/>
            <person name="Liu Z.-J."/>
        </authorList>
    </citation>
    <scope>NUCLEOTIDE SEQUENCE</scope>
    <source>
        <strain evidence="2">CP</strain>
        <tissue evidence="2">Leaves</tissue>
    </source>
</reference>
<name>A0AAV9DQJ7_ACOCL</name>
<gene>
    <name evidence="2" type="ORF">QJS10_CPB12g00693</name>
</gene>
<accession>A0AAV9DQJ7</accession>
<dbReference type="Pfam" id="PF03004">
    <property type="entry name" value="Transposase_24"/>
    <property type="match status" value="1"/>
</dbReference>
<dbReference type="AlphaFoldDB" id="A0AAV9DQJ7"/>
<dbReference type="PANTHER" id="PTHR33144">
    <property type="entry name" value="OS10G0409366 PROTEIN-RELATED"/>
    <property type="match status" value="1"/>
</dbReference>
<dbReference type="InterPro" id="IPR004252">
    <property type="entry name" value="Probable_transposase_24"/>
</dbReference>
<dbReference type="EMBL" id="JAUJYO010000012">
    <property type="protein sequence ID" value="KAK1303039.1"/>
    <property type="molecule type" value="Genomic_DNA"/>
</dbReference>
<organism evidence="2 3">
    <name type="scientific">Acorus calamus</name>
    <name type="common">Sweet flag</name>
    <dbReference type="NCBI Taxonomy" id="4465"/>
    <lineage>
        <taxon>Eukaryota</taxon>
        <taxon>Viridiplantae</taxon>
        <taxon>Streptophyta</taxon>
        <taxon>Embryophyta</taxon>
        <taxon>Tracheophyta</taxon>
        <taxon>Spermatophyta</taxon>
        <taxon>Magnoliopsida</taxon>
        <taxon>Liliopsida</taxon>
        <taxon>Acoraceae</taxon>
        <taxon>Acorus</taxon>
    </lineage>
</organism>
<sequence length="275" mass="31722">MALRSRSSRQPTGLTPERARDVGDHASPGQSAGASSSVGSTSVRRRGPTRGIILPQGEKLHVDWNEHGQPTSDRFTTLLGTTESVDIGEERKKWVLQSMASKYREWKNDLKEKYYKPFDTDAQRLARPPPDISDSDWTWLVQYWSSPETQEIAAKNSQNRNKQVIKHCGGTKSFARYREEEIRSRTDGSVPTRAELFARTHTKKDGSPSDPKSAEIMNRFRELASTQESDMRSEMESLRERERLREHEMQEMKKTMEQMQKYMHQIMPDPHNEDP</sequence>
<protein>
    <recommendedName>
        <fullName evidence="4">Transposase</fullName>
    </recommendedName>
</protein>
<dbReference type="Proteomes" id="UP001180020">
    <property type="component" value="Unassembled WGS sequence"/>
</dbReference>
<evidence type="ECO:0000256" key="1">
    <source>
        <dbReference type="SAM" id="MobiDB-lite"/>
    </source>
</evidence>
<feature type="region of interest" description="Disordered" evidence="1">
    <location>
        <begin position="1"/>
        <end position="75"/>
    </location>
</feature>
<dbReference type="PANTHER" id="PTHR33144:SF45">
    <property type="entry name" value="TRANSPOSASE TNP1_EN_SPM-LIKE DOMAIN-CONTAINING PROTEIN"/>
    <property type="match status" value="1"/>
</dbReference>
<evidence type="ECO:0008006" key="4">
    <source>
        <dbReference type="Google" id="ProtNLM"/>
    </source>
</evidence>
<proteinExistence type="predicted"/>
<evidence type="ECO:0000313" key="3">
    <source>
        <dbReference type="Proteomes" id="UP001180020"/>
    </source>
</evidence>
<reference evidence="2" key="1">
    <citation type="journal article" date="2023" name="Nat. Commun.">
        <title>Diploid and tetraploid genomes of Acorus and the evolution of monocots.</title>
        <authorList>
            <person name="Ma L."/>
            <person name="Liu K.W."/>
            <person name="Li Z."/>
            <person name="Hsiao Y.Y."/>
            <person name="Qi Y."/>
            <person name="Fu T."/>
            <person name="Tang G.D."/>
            <person name="Zhang D."/>
            <person name="Sun W.H."/>
            <person name="Liu D.K."/>
            <person name="Li Y."/>
            <person name="Chen G.Z."/>
            <person name="Liu X.D."/>
            <person name="Liao X.Y."/>
            <person name="Jiang Y.T."/>
            <person name="Yu X."/>
            <person name="Hao Y."/>
            <person name="Huang J."/>
            <person name="Zhao X.W."/>
            <person name="Ke S."/>
            <person name="Chen Y.Y."/>
            <person name="Wu W.L."/>
            <person name="Hsu J.L."/>
            <person name="Lin Y.F."/>
            <person name="Huang M.D."/>
            <person name="Li C.Y."/>
            <person name="Huang L."/>
            <person name="Wang Z.W."/>
            <person name="Zhao X."/>
            <person name="Zhong W.Y."/>
            <person name="Peng D.H."/>
            <person name="Ahmad S."/>
            <person name="Lan S."/>
            <person name="Zhang J.S."/>
            <person name="Tsai W.C."/>
            <person name="Van de Peer Y."/>
            <person name="Liu Z.J."/>
        </authorList>
    </citation>
    <scope>NUCLEOTIDE SEQUENCE</scope>
    <source>
        <strain evidence="2">CP</strain>
    </source>
</reference>
<evidence type="ECO:0000313" key="2">
    <source>
        <dbReference type="EMBL" id="KAK1303039.1"/>
    </source>
</evidence>
<feature type="compositionally biased region" description="Low complexity" evidence="1">
    <location>
        <begin position="26"/>
        <end position="42"/>
    </location>
</feature>